<proteinExistence type="predicted"/>
<dbReference type="AlphaFoldDB" id="A0A3N4DRK5"/>
<dbReference type="Proteomes" id="UP000278855">
    <property type="component" value="Unassembled WGS sequence"/>
</dbReference>
<evidence type="ECO:0000313" key="3">
    <source>
        <dbReference type="Proteomes" id="UP000273778"/>
    </source>
</evidence>
<dbReference type="EMBL" id="CP034073">
    <property type="protein sequence ID" value="AZG37529.1"/>
    <property type="molecule type" value="Genomic_DNA"/>
</dbReference>
<gene>
    <name evidence="2" type="ORF">EGC77_17650</name>
    <name evidence="1" type="ORF">EGC80_16375</name>
</gene>
<reference evidence="4" key="2">
    <citation type="submission" date="2018-11" db="EMBL/GenBank/DDBJ databases">
        <title>Shewanella sp. R106.</title>
        <authorList>
            <person name="Hwang Y.J."/>
            <person name="Hwang C.Y."/>
        </authorList>
    </citation>
    <scope>NUCLEOTIDE SEQUENCE [LARGE SCALE GENOMIC DNA]</scope>
    <source>
        <strain evidence="4">R106</strain>
    </source>
</reference>
<dbReference type="KEGG" id="spsr:EGC80_16375"/>
<organism evidence="2 4">
    <name type="scientific">Shewanella psychromarinicola</name>
    <dbReference type="NCBI Taxonomy" id="2487742"/>
    <lineage>
        <taxon>Bacteria</taxon>
        <taxon>Pseudomonadati</taxon>
        <taxon>Pseudomonadota</taxon>
        <taxon>Gammaproteobacteria</taxon>
        <taxon>Alteromonadales</taxon>
        <taxon>Shewanellaceae</taxon>
        <taxon>Shewanella</taxon>
    </lineage>
</organism>
<accession>A0A3N4DRK5</accession>
<name>A0A3N4DRK5_9GAMM</name>
<evidence type="ECO:0000313" key="2">
    <source>
        <dbReference type="EMBL" id="RPA27397.1"/>
    </source>
</evidence>
<dbReference type="EMBL" id="RKKB01000013">
    <property type="protein sequence ID" value="RPA27397.1"/>
    <property type="molecule type" value="Genomic_DNA"/>
</dbReference>
<reference evidence="1 3" key="1">
    <citation type="submission" date="2018-11" db="EMBL/GenBank/DDBJ databases">
        <title>Shewanella sp. M2.</title>
        <authorList>
            <person name="Hwang Y.J."/>
            <person name="Hwang C.Y."/>
        </authorList>
    </citation>
    <scope>NUCLEOTIDE SEQUENCE [LARGE SCALE GENOMIC DNA]</scope>
    <source>
        <strain evidence="1 3">M2</strain>
    </source>
</reference>
<reference evidence="2" key="3">
    <citation type="submission" date="2018-11" db="EMBL/GenBank/DDBJ databases">
        <authorList>
            <person name="Hwang Y.J."/>
            <person name="Hwang C.Y."/>
        </authorList>
    </citation>
    <scope>NUCLEOTIDE SEQUENCE</scope>
    <source>
        <strain evidence="2">R106</strain>
    </source>
</reference>
<keyword evidence="3" id="KW-1185">Reference proteome</keyword>
<evidence type="ECO:0000313" key="4">
    <source>
        <dbReference type="Proteomes" id="UP000278855"/>
    </source>
</evidence>
<protein>
    <submittedName>
        <fullName evidence="2">Uncharacterized protein</fullName>
    </submittedName>
</protein>
<sequence length="62" mass="7475">MWRLYVFNFQKAGWHLRPKFFHSNAVTAIKNKKGIERRYRSCHNAISKYNSVFHAYVPAKFI</sequence>
<dbReference type="Proteomes" id="UP000273778">
    <property type="component" value="Chromosome"/>
</dbReference>
<dbReference type="OrthoDB" id="14727at2"/>
<evidence type="ECO:0000313" key="1">
    <source>
        <dbReference type="EMBL" id="AZG37529.1"/>
    </source>
</evidence>